<dbReference type="Gene3D" id="3.30.70.660">
    <property type="entry name" value="Pseudouridine synthase I, catalytic domain, C-terminal subdomain"/>
    <property type="match status" value="1"/>
</dbReference>
<protein>
    <recommendedName>
        <fullName evidence="4">tRNA pseudouridine synthase A</fullName>
        <ecNumber evidence="4">5.4.99.12</ecNumber>
    </recommendedName>
    <alternativeName>
        <fullName evidence="4">tRNA pseudouridine(38-40) synthase</fullName>
    </alternativeName>
    <alternativeName>
        <fullName evidence="4">tRNA pseudouridylate synthase I</fullName>
    </alternativeName>
    <alternativeName>
        <fullName evidence="4">tRNA-uridine isomerase I</fullName>
    </alternativeName>
</protein>
<keyword evidence="10" id="KW-1185">Reference proteome</keyword>
<dbReference type="RefSeq" id="WP_098038676.1">
    <property type="nucleotide sequence ID" value="NZ_CWGJ01000024.1"/>
</dbReference>
<comment type="caution">
    <text evidence="4">Lacks conserved residue(s) required for the propagation of feature annotation.</text>
</comment>
<dbReference type="CDD" id="cd02570">
    <property type="entry name" value="PseudoU_synth_EcTruA"/>
    <property type="match status" value="1"/>
</dbReference>
<evidence type="ECO:0000256" key="7">
    <source>
        <dbReference type="RuleBase" id="RU003792"/>
    </source>
</evidence>
<evidence type="ECO:0000256" key="4">
    <source>
        <dbReference type="HAMAP-Rule" id="MF_00171"/>
    </source>
</evidence>
<reference evidence="10" key="1">
    <citation type="submission" date="2015-06" db="EMBL/GenBank/DDBJ databases">
        <authorList>
            <person name="Bertelli C."/>
        </authorList>
    </citation>
    <scope>NUCLEOTIDE SEQUENCE [LARGE SCALE GENOMIC DNA]</scope>
    <source>
        <strain evidence="10">CRIB-30</strain>
    </source>
</reference>
<comment type="similarity">
    <text evidence="1 4 7">Belongs to the tRNA pseudouridine synthase TruA family.</text>
</comment>
<dbReference type="PIRSF" id="PIRSF001430">
    <property type="entry name" value="tRNA_psdUrid_synth"/>
    <property type="match status" value="1"/>
</dbReference>
<dbReference type="InterPro" id="IPR020095">
    <property type="entry name" value="PsdUridine_synth_TruA_C"/>
</dbReference>
<dbReference type="SUPFAM" id="SSF55120">
    <property type="entry name" value="Pseudouridine synthase"/>
    <property type="match status" value="1"/>
</dbReference>
<sequence length="249" mass="27979">MEEKKNYKLTVAYDGSSFSGWQVQPNGISIQEKLEDALLLILKEKVHVTGSGRTDAGVHAAAQIASFKTDRPFDLKKAFYSLNGILPPEIRVLSLEEADPSFHARFSAKGKCYTYRLTLGPVQPPHWRHISWHIPRKIDLPAMERAASYLIGEHNFSAFTNESVSKAEKDLVKTIKKIDFTPWEFGVLLEFEGDGFLYKMVRNIVGTLVEVGSSKRKPEEMISILASLDRKQAGQAAPPQGLFLNRVIY</sequence>
<evidence type="ECO:0000259" key="8">
    <source>
        <dbReference type="Pfam" id="PF01416"/>
    </source>
</evidence>
<comment type="catalytic activity">
    <reaction evidence="4 7">
        <text>uridine(38/39/40) in tRNA = pseudouridine(38/39/40) in tRNA</text>
        <dbReference type="Rhea" id="RHEA:22376"/>
        <dbReference type="Rhea" id="RHEA-COMP:10085"/>
        <dbReference type="Rhea" id="RHEA-COMP:10087"/>
        <dbReference type="ChEBI" id="CHEBI:65314"/>
        <dbReference type="ChEBI" id="CHEBI:65315"/>
        <dbReference type="EC" id="5.4.99.12"/>
    </reaction>
</comment>
<dbReference type="InterPro" id="IPR020094">
    <property type="entry name" value="TruA/RsuA/RluB/E/F_N"/>
</dbReference>
<dbReference type="GO" id="GO:0160147">
    <property type="term" value="F:tRNA pseudouridine(38-40) synthase activity"/>
    <property type="evidence" value="ECO:0007669"/>
    <property type="project" value="UniProtKB-EC"/>
</dbReference>
<dbReference type="InterPro" id="IPR001406">
    <property type="entry name" value="PsdUridine_synth_TruA"/>
</dbReference>
<dbReference type="FunFam" id="3.30.70.580:FF:000001">
    <property type="entry name" value="tRNA pseudouridine synthase A"/>
    <property type="match status" value="1"/>
</dbReference>
<gene>
    <name evidence="9" type="primary">truA1</name>
    <name evidence="4" type="synonym">truA</name>
    <name evidence="9" type="ORF">ELAC_1481</name>
</gene>
<keyword evidence="2 4" id="KW-0819">tRNA processing</keyword>
<feature type="binding site" evidence="4 6">
    <location>
        <position position="113"/>
    </location>
    <ligand>
        <name>substrate</name>
    </ligand>
</feature>
<organism evidence="9 10">
    <name type="scientific">Estrella lausannensis</name>
    <dbReference type="NCBI Taxonomy" id="483423"/>
    <lineage>
        <taxon>Bacteria</taxon>
        <taxon>Pseudomonadati</taxon>
        <taxon>Chlamydiota</taxon>
        <taxon>Chlamydiia</taxon>
        <taxon>Parachlamydiales</taxon>
        <taxon>Candidatus Criblamydiaceae</taxon>
        <taxon>Estrella</taxon>
    </lineage>
</organism>
<dbReference type="OrthoDB" id="9811823at2"/>
<comment type="function">
    <text evidence="4">Formation of pseudouridine at positions 38, 39 and 40 in the anticodon stem and loop of transfer RNAs.</text>
</comment>
<feature type="domain" description="Pseudouridine synthase I TruA alpha/beta" evidence="8">
    <location>
        <begin position="146"/>
        <end position="249"/>
    </location>
</feature>
<dbReference type="Pfam" id="PF01416">
    <property type="entry name" value="PseudoU_synth_1"/>
    <property type="match status" value="2"/>
</dbReference>
<dbReference type="PANTHER" id="PTHR11142:SF0">
    <property type="entry name" value="TRNA PSEUDOURIDINE SYNTHASE-LIKE 1"/>
    <property type="match status" value="1"/>
</dbReference>
<evidence type="ECO:0000256" key="6">
    <source>
        <dbReference type="PIRSR" id="PIRSR001430-2"/>
    </source>
</evidence>
<evidence type="ECO:0000256" key="3">
    <source>
        <dbReference type="ARBA" id="ARBA00023235"/>
    </source>
</evidence>
<accession>A0A0H5DRI6</accession>
<dbReference type="AlphaFoldDB" id="A0A0H5DRI6"/>
<dbReference type="EC" id="5.4.99.12" evidence="4"/>
<feature type="domain" description="Pseudouridine synthase I TruA alpha/beta" evidence="8">
    <location>
        <begin position="11"/>
        <end position="106"/>
    </location>
</feature>
<dbReference type="NCBIfam" id="TIGR00071">
    <property type="entry name" value="hisT_truA"/>
    <property type="match status" value="1"/>
</dbReference>
<dbReference type="EMBL" id="CWGJ01000024">
    <property type="protein sequence ID" value="CRX38813.1"/>
    <property type="molecule type" value="Genomic_DNA"/>
</dbReference>
<name>A0A0H5DRI6_9BACT</name>
<keyword evidence="3 4" id="KW-0413">Isomerase</keyword>
<dbReference type="GO" id="GO:0031119">
    <property type="term" value="P:tRNA pseudouridine synthesis"/>
    <property type="evidence" value="ECO:0007669"/>
    <property type="project" value="UniProtKB-UniRule"/>
</dbReference>
<dbReference type="GO" id="GO:0003723">
    <property type="term" value="F:RNA binding"/>
    <property type="evidence" value="ECO:0007669"/>
    <property type="project" value="InterPro"/>
</dbReference>
<dbReference type="PANTHER" id="PTHR11142">
    <property type="entry name" value="PSEUDOURIDYLATE SYNTHASE"/>
    <property type="match status" value="1"/>
</dbReference>
<dbReference type="InterPro" id="IPR020097">
    <property type="entry name" value="PsdUridine_synth_TruA_a/b_dom"/>
</dbReference>
<dbReference type="InterPro" id="IPR020103">
    <property type="entry name" value="PsdUridine_synth_cat_dom_sf"/>
</dbReference>
<proteinExistence type="inferred from homology"/>
<evidence type="ECO:0000256" key="5">
    <source>
        <dbReference type="PIRSR" id="PIRSR001430-1"/>
    </source>
</evidence>
<comment type="subunit">
    <text evidence="4">Homodimer.</text>
</comment>
<evidence type="ECO:0000256" key="1">
    <source>
        <dbReference type="ARBA" id="ARBA00009375"/>
    </source>
</evidence>
<dbReference type="Gene3D" id="3.30.70.580">
    <property type="entry name" value="Pseudouridine synthase I, catalytic domain, N-terminal subdomain"/>
    <property type="match status" value="1"/>
</dbReference>
<dbReference type="Proteomes" id="UP000220251">
    <property type="component" value="Unassembled WGS sequence"/>
</dbReference>
<evidence type="ECO:0000256" key="2">
    <source>
        <dbReference type="ARBA" id="ARBA00022694"/>
    </source>
</evidence>
<dbReference type="HAMAP" id="MF_00171">
    <property type="entry name" value="TruA"/>
    <property type="match status" value="1"/>
</dbReference>
<feature type="active site" description="Nucleophile" evidence="4 5">
    <location>
        <position position="55"/>
    </location>
</feature>
<evidence type="ECO:0000313" key="10">
    <source>
        <dbReference type="Proteomes" id="UP000220251"/>
    </source>
</evidence>
<evidence type="ECO:0000313" key="9">
    <source>
        <dbReference type="EMBL" id="CRX38813.1"/>
    </source>
</evidence>